<feature type="domain" description="Peptidase S54 rhomboid" evidence="10">
    <location>
        <begin position="155"/>
        <end position="281"/>
    </location>
</feature>
<dbReference type="Proteomes" id="UP001190926">
    <property type="component" value="Unassembled WGS sequence"/>
</dbReference>
<keyword evidence="5" id="KW-0378">Hydrolase</keyword>
<evidence type="ECO:0000259" key="10">
    <source>
        <dbReference type="Pfam" id="PF01694"/>
    </source>
</evidence>
<feature type="transmembrane region" description="Helical" evidence="9">
    <location>
        <begin position="195"/>
        <end position="217"/>
    </location>
</feature>
<keyword evidence="8 9" id="KW-0472">Membrane</keyword>
<reference evidence="11 12" key="1">
    <citation type="journal article" date="2021" name="Nat. Commun.">
        <title>Incipient diploidization of the medicinal plant Perilla within 10,000 years.</title>
        <authorList>
            <person name="Zhang Y."/>
            <person name="Shen Q."/>
            <person name="Leng L."/>
            <person name="Zhang D."/>
            <person name="Chen S."/>
            <person name="Shi Y."/>
            <person name="Ning Z."/>
            <person name="Chen S."/>
        </authorList>
    </citation>
    <scope>NUCLEOTIDE SEQUENCE [LARGE SCALE GENOMIC DNA]</scope>
    <source>
        <strain evidence="12">cv. PC099</strain>
    </source>
</reference>
<dbReference type="Pfam" id="PF01694">
    <property type="entry name" value="Rhomboid"/>
    <property type="match status" value="1"/>
</dbReference>
<evidence type="ECO:0000256" key="6">
    <source>
        <dbReference type="ARBA" id="ARBA00022946"/>
    </source>
</evidence>
<dbReference type="EMBL" id="SDAM02001842">
    <property type="protein sequence ID" value="KAH6821890.1"/>
    <property type="molecule type" value="Genomic_DNA"/>
</dbReference>
<dbReference type="FunFam" id="1.20.1540.10:FF:000018">
    <property type="entry name" value="RHOMBOID-like protein 12, mitochondrial"/>
    <property type="match status" value="1"/>
</dbReference>
<keyword evidence="12" id="KW-1185">Reference proteome</keyword>
<keyword evidence="4 9" id="KW-0812">Transmembrane</keyword>
<accession>A0AAD4P0R1</accession>
<name>A0AAD4P0R1_PERFH</name>
<dbReference type="PANTHER" id="PTHR43731">
    <property type="entry name" value="RHOMBOID PROTEASE"/>
    <property type="match status" value="1"/>
</dbReference>
<evidence type="ECO:0000256" key="3">
    <source>
        <dbReference type="ARBA" id="ARBA00022670"/>
    </source>
</evidence>
<proteinExistence type="inferred from homology"/>
<evidence type="ECO:0000256" key="8">
    <source>
        <dbReference type="ARBA" id="ARBA00023136"/>
    </source>
</evidence>
<protein>
    <submittedName>
        <fullName evidence="11">RHOMBOID-like protein 12</fullName>
    </submittedName>
</protein>
<keyword evidence="6" id="KW-0809">Transit peptide</keyword>
<evidence type="ECO:0000256" key="2">
    <source>
        <dbReference type="ARBA" id="ARBA00009045"/>
    </source>
</evidence>
<feature type="transmembrane region" description="Helical" evidence="9">
    <location>
        <begin position="237"/>
        <end position="255"/>
    </location>
</feature>
<feature type="transmembrane region" description="Helical" evidence="9">
    <location>
        <begin position="293"/>
        <end position="310"/>
    </location>
</feature>
<dbReference type="GO" id="GO:0004252">
    <property type="term" value="F:serine-type endopeptidase activity"/>
    <property type="evidence" value="ECO:0007669"/>
    <property type="project" value="InterPro"/>
</dbReference>
<feature type="transmembrane region" description="Helical" evidence="9">
    <location>
        <begin position="117"/>
        <end position="136"/>
    </location>
</feature>
<comment type="subcellular location">
    <subcellularLocation>
        <location evidence="1">Membrane</location>
        <topology evidence="1">Multi-pass membrane protein</topology>
    </subcellularLocation>
</comment>
<sequence length="322" mass="35722">MRRQLCVELLSKITRNGSPNSSAFPKSTSNPFHQRALSHYSTLSRSHLWKICTPNAISATMRNAVFPSTVLAKRFFSSSLLKMVGKYPTLRNRRLLHSSEPLDYGGRSFFRRFTTDGVVLGLIITNVAVFVLWNAADRQFMVKNFVLSLDSFKSGRLHTLITSAFSDTDGFHLLANMIGLYYFGTSIGRNFGPQYLLKLYLSGAIAGSLFHLAYNAFKAPAVRQSDQQMKANPSNAPAMGASGAVNAILLLDIFLFPTKTVYLEMLIPMPAMFVGILIIGLDMIRAWQGNSKASGPVQFGGTTVAALSWLQMRKKLGRFRPF</sequence>
<dbReference type="GO" id="GO:0016020">
    <property type="term" value="C:membrane"/>
    <property type="evidence" value="ECO:0007669"/>
    <property type="project" value="UniProtKB-SubCell"/>
</dbReference>
<dbReference type="PANTHER" id="PTHR43731:SF14">
    <property type="entry name" value="PRESENILIN-ASSOCIATED RHOMBOID-LIKE PROTEIN, MITOCHONDRIAL"/>
    <property type="match status" value="1"/>
</dbReference>
<evidence type="ECO:0000256" key="5">
    <source>
        <dbReference type="ARBA" id="ARBA00022801"/>
    </source>
</evidence>
<dbReference type="GO" id="GO:0006508">
    <property type="term" value="P:proteolysis"/>
    <property type="evidence" value="ECO:0007669"/>
    <property type="project" value="UniProtKB-KW"/>
</dbReference>
<dbReference type="AlphaFoldDB" id="A0AAD4P0R1"/>
<comment type="caution">
    <text evidence="11">The sequence shown here is derived from an EMBL/GenBank/DDBJ whole genome shotgun (WGS) entry which is preliminary data.</text>
</comment>
<keyword evidence="3" id="KW-0645">Protease</keyword>
<keyword evidence="7 9" id="KW-1133">Transmembrane helix</keyword>
<evidence type="ECO:0000256" key="1">
    <source>
        <dbReference type="ARBA" id="ARBA00004141"/>
    </source>
</evidence>
<dbReference type="Gene3D" id="1.20.1540.10">
    <property type="entry name" value="Rhomboid-like"/>
    <property type="match status" value="1"/>
</dbReference>
<evidence type="ECO:0000313" key="12">
    <source>
        <dbReference type="Proteomes" id="UP001190926"/>
    </source>
</evidence>
<evidence type="ECO:0000256" key="9">
    <source>
        <dbReference type="SAM" id="Phobius"/>
    </source>
</evidence>
<dbReference type="SUPFAM" id="SSF144091">
    <property type="entry name" value="Rhomboid-like"/>
    <property type="match status" value="1"/>
</dbReference>
<evidence type="ECO:0000313" key="11">
    <source>
        <dbReference type="EMBL" id="KAH6821890.1"/>
    </source>
</evidence>
<dbReference type="InterPro" id="IPR022764">
    <property type="entry name" value="Peptidase_S54_rhomboid_dom"/>
</dbReference>
<evidence type="ECO:0000256" key="7">
    <source>
        <dbReference type="ARBA" id="ARBA00022989"/>
    </source>
</evidence>
<gene>
    <name evidence="11" type="ORF">C2S53_011816</name>
</gene>
<feature type="transmembrane region" description="Helical" evidence="9">
    <location>
        <begin position="156"/>
        <end position="183"/>
    </location>
</feature>
<organism evidence="11 12">
    <name type="scientific">Perilla frutescens var. hirtella</name>
    <name type="common">Perilla citriodora</name>
    <name type="synonym">Perilla setoyensis</name>
    <dbReference type="NCBI Taxonomy" id="608512"/>
    <lineage>
        <taxon>Eukaryota</taxon>
        <taxon>Viridiplantae</taxon>
        <taxon>Streptophyta</taxon>
        <taxon>Embryophyta</taxon>
        <taxon>Tracheophyta</taxon>
        <taxon>Spermatophyta</taxon>
        <taxon>Magnoliopsida</taxon>
        <taxon>eudicotyledons</taxon>
        <taxon>Gunneridae</taxon>
        <taxon>Pentapetalae</taxon>
        <taxon>asterids</taxon>
        <taxon>lamiids</taxon>
        <taxon>Lamiales</taxon>
        <taxon>Lamiaceae</taxon>
        <taxon>Nepetoideae</taxon>
        <taxon>Elsholtzieae</taxon>
        <taxon>Perilla</taxon>
    </lineage>
</organism>
<dbReference type="InterPro" id="IPR050925">
    <property type="entry name" value="Rhomboid_protease_S54"/>
</dbReference>
<feature type="transmembrane region" description="Helical" evidence="9">
    <location>
        <begin position="267"/>
        <end position="287"/>
    </location>
</feature>
<evidence type="ECO:0000256" key="4">
    <source>
        <dbReference type="ARBA" id="ARBA00022692"/>
    </source>
</evidence>
<dbReference type="InterPro" id="IPR035952">
    <property type="entry name" value="Rhomboid-like_sf"/>
</dbReference>
<comment type="similarity">
    <text evidence="2">Belongs to the peptidase S54 family.</text>
</comment>